<evidence type="ECO:0000313" key="1">
    <source>
        <dbReference type="EMBL" id="KAK1934813.1"/>
    </source>
</evidence>
<gene>
    <name evidence="1" type="ORF">X943_001853</name>
</gene>
<comment type="caution">
    <text evidence="1">The sequence shown here is derived from an EMBL/GenBank/DDBJ whole genome shotgun (WGS) entry which is preliminary data.</text>
</comment>
<dbReference type="AlphaFoldDB" id="A0AAD9GAD8"/>
<keyword evidence="2" id="KW-1185">Reference proteome</keyword>
<accession>A0AAD9GAD8</accession>
<dbReference type="EMBL" id="JAHBMH010000062">
    <property type="protein sequence ID" value="KAK1934813.1"/>
    <property type="molecule type" value="Genomic_DNA"/>
</dbReference>
<name>A0AAD9GAD8_BABDI</name>
<proteinExistence type="predicted"/>
<reference evidence="1" key="2">
    <citation type="submission" date="2021-05" db="EMBL/GenBank/DDBJ databases">
        <authorList>
            <person name="Pain A."/>
        </authorList>
    </citation>
    <scope>NUCLEOTIDE SEQUENCE</scope>
    <source>
        <strain evidence="1">1802A</strain>
    </source>
</reference>
<reference evidence="1" key="1">
    <citation type="journal article" date="2014" name="Nucleic Acids Res.">
        <title>The evolutionary dynamics of variant antigen genes in Babesia reveal a history of genomic innovation underlying host-parasite interaction.</title>
        <authorList>
            <person name="Jackson A.P."/>
            <person name="Otto T.D."/>
            <person name="Darby A."/>
            <person name="Ramaprasad A."/>
            <person name="Xia D."/>
            <person name="Echaide I.E."/>
            <person name="Farber M."/>
            <person name="Gahlot S."/>
            <person name="Gamble J."/>
            <person name="Gupta D."/>
            <person name="Gupta Y."/>
            <person name="Jackson L."/>
            <person name="Malandrin L."/>
            <person name="Malas T.B."/>
            <person name="Moussa E."/>
            <person name="Nair M."/>
            <person name="Reid A.J."/>
            <person name="Sanders M."/>
            <person name="Sharma J."/>
            <person name="Tracey A."/>
            <person name="Quail M.A."/>
            <person name="Weir W."/>
            <person name="Wastling J.M."/>
            <person name="Hall N."/>
            <person name="Willadsen P."/>
            <person name="Lingelbach K."/>
            <person name="Shiels B."/>
            <person name="Tait A."/>
            <person name="Berriman M."/>
            <person name="Allred D.R."/>
            <person name="Pain A."/>
        </authorList>
    </citation>
    <scope>NUCLEOTIDE SEQUENCE</scope>
    <source>
        <strain evidence="1">1802A</strain>
    </source>
</reference>
<organism evidence="1 2">
    <name type="scientific">Babesia divergens</name>
    <dbReference type="NCBI Taxonomy" id="32595"/>
    <lineage>
        <taxon>Eukaryota</taxon>
        <taxon>Sar</taxon>
        <taxon>Alveolata</taxon>
        <taxon>Apicomplexa</taxon>
        <taxon>Aconoidasida</taxon>
        <taxon>Piroplasmida</taxon>
        <taxon>Babesiidae</taxon>
        <taxon>Babesia</taxon>
    </lineage>
</organism>
<evidence type="ECO:0000313" key="2">
    <source>
        <dbReference type="Proteomes" id="UP001195914"/>
    </source>
</evidence>
<sequence>MDSIQGETIAVAGLSLDRLNSDRHGLKNVIAKPQGMVCTSIRLGWDIRDDPATFRSGRRIYKQEHIALKEIMEEPDDTTVDFCPQLPIHRKKQPDIPEDVKRRLYGVPGQNIFTYELDKPRSRHVVPEHFDVSISLLSQPILQVGMIPKEEVDEINRRSMFLNTYPQGSLEVCVWISSWNAFQDSLLPKEGHTIPLRTKKLSSKTNISHIEVCHAGESESLVQAGYVAPEQPVKTTRLSPLKYATNLETGLLPAVEERIHERRHFSPMNAHCYDFLKGE</sequence>
<dbReference type="Proteomes" id="UP001195914">
    <property type="component" value="Unassembled WGS sequence"/>
</dbReference>
<protein>
    <submittedName>
        <fullName evidence="1">Uncharacterized protein</fullName>
    </submittedName>
</protein>